<feature type="domain" description="Solute-binding protein family 3/N-terminal" evidence="12">
    <location>
        <begin position="32"/>
        <end position="355"/>
    </location>
</feature>
<comment type="caution">
    <text evidence="14">The sequence shown here is derived from an EMBL/GenBank/DDBJ whole genome shotgun (WGS) entry which is preliminary data.</text>
</comment>
<accession>A0A545SPD4</accession>
<reference evidence="14 15" key="1">
    <citation type="submission" date="2019-06" db="EMBL/GenBank/DDBJ databases">
        <title>A novel species of marine bacteria.</title>
        <authorList>
            <person name="Wang Y."/>
        </authorList>
    </citation>
    <scope>NUCLEOTIDE SEQUENCE [LARGE SCALE GENOMIC DNA]</scope>
    <source>
        <strain evidence="14 15">MA1-10</strain>
    </source>
</reference>
<evidence type="ECO:0000256" key="6">
    <source>
        <dbReference type="ARBA" id="ARBA00023136"/>
    </source>
</evidence>
<keyword evidence="6 10" id="KW-0472">Membrane</keyword>
<dbReference type="OrthoDB" id="9768183at2"/>
<dbReference type="InterPro" id="IPR001320">
    <property type="entry name" value="Iontro_rcpt_C"/>
</dbReference>
<name>A0A545SPD4_9RHOB</name>
<keyword evidence="8" id="KW-0325">Glycoprotein</keyword>
<dbReference type="GO" id="GO:0015276">
    <property type="term" value="F:ligand-gated monoatomic ion channel activity"/>
    <property type="evidence" value="ECO:0007669"/>
    <property type="project" value="InterPro"/>
</dbReference>
<keyword evidence="2" id="KW-0813">Transport</keyword>
<feature type="domain" description="Ionotropic glutamate receptor C-terminal" evidence="13">
    <location>
        <begin position="29"/>
        <end position="354"/>
    </location>
</feature>
<evidence type="ECO:0000256" key="4">
    <source>
        <dbReference type="ARBA" id="ARBA00022989"/>
    </source>
</evidence>
<dbReference type="Gene3D" id="3.40.190.10">
    <property type="entry name" value="Periplasmic binding protein-like II"/>
    <property type="match status" value="2"/>
</dbReference>
<feature type="signal peptide" evidence="11">
    <location>
        <begin position="1"/>
        <end position="22"/>
    </location>
</feature>
<evidence type="ECO:0000256" key="9">
    <source>
        <dbReference type="ARBA" id="ARBA00023303"/>
    </source>
</evidence>
<evidence type="ECO:0000256" key="11">
    <source>
        <dbReference type="SAM" id="SignalP"/>
    </source>
</evidence>
<keyword evidence="4 10" id="KW-1133">Transmembrane helix</keyword>
<proteinExistence type="predicted"/>
<dbReference type="GO" id="GO:0016020">
    <property type="term" value="C:membrane"/>
    <property type="evidence" value="ECO:0007669"/>
    <property type="project" value="UniProtKB-SubCell"/>
</dbReference>
<dbReference type="Pfam" id="PF00497">
    <property type="entry name" value="SBP_bac_3"/>
    <property type="match status" value="1"/>
</dbReference>
<dbReference type="InterPro" id="IPR015683">
    <property type="entry name" value="Ionotropic_Glu_rcpt"/>
</dbReference>
<evidence type="ECO:0000259" key="12">
    <source>
        <dbReference type="SMART" id="SM00062"/>
    </source>
</evidence>
<dbReference type="Proteomes" id="UP000315816">
    <property type="component" value="Unassembled WGS sequence"/>
</dbReference>
<keyword evidence="7" id="KW-0675">Receptor</keyword>
<evidence type="ECO:0000256" key="2">
    <source>
        <dbReference type="ARBA" id="ARBA00022448"/>
    </source>
</evidence>
<dbReference type="PANTHER" id="PTHR18966">
    <property type="entry name" value="IONOTROPIC GLUTAMATE RECEPTOR"/>
    <property type="match status" value="1"/>
</dbReference>
<evidence type="ECO:0000256" key="5">
    <source>
        <dbReference type="ARBA" id="ARBA00023065"/>
    </source>
</evidence>
<dbReference type="SUPFAM" id="SSF81324">
    <property type="entry name" value="Voltage-gated potassium channels"/>
    <property type="match status" value="1"/>
</dbReference>
<evidence type="ECO:0000256" key="8">
    <source>
        <dbReference type="ARBA" id="ARBA00023180"/>
    </source>
</evidence>
<dbReference type="Pfam" id="PF00060">
    <property type="entry name" value="Lig_chan"/>
    <property type="match status" value="1"/>
</dbReference>
<evidence type="ECO:0000256" key="10">
    <source>
        <dbReference type="SAM" id="Phobius"/>
    </source>
</evidence>
<dbReference type="AlphaFoldDB" id="A0A545SPD4"/>
<keyword evidence="15" id="KW-1185">Reference proteome</keyword>
<keyword evidence="9" id="KW-0407">Ion channel</keyword>
<evidence type="ECO:0000256" key="1">
    <source>
        <dbReference type="ARBA" id="ARBA00004141"/>
    </source>
</evidence>
<protein>
    <submittedName>
        <fullName evidence="14">Transporter substrate-binding domain-containing protein</fullName>
    </submittedName>
</protein>
<evidence type="ECO:0000313" key="14">
    <source>
        <dbReference type="EMBL" id="TQV66807.1"/>
    </source>
</evidence>
<evidence type="ECO:0000313" key="15">
    <source>
        <dbReference type="Proteomes" id="UP000315816"/>
    </source>
</evidence>
<feature type="transmembrane region" description="Helical" evidence="10">
    <location>
        <begin position="137"/>
        <end position="158"/>
    </location>
</feature>
<feature type="transmembrane region" description="Helical" evidence="10">
    <location>
        <begin position="202"/>
        <end position="222"/>
    </location>
</feature>
<keyword evidence="11" id="KW-0732">Signal</keyword>
<dbReference type="EMBL" id="VICH01000008">
    <property type="protein sequence ID" value="TQV66807.1"/>
    <property type="molecule type" value="Genomic_DNA"/>
</dbReference>
<gene>
    <name evidence="14" type="ORF">FIL88_11965</name>
</gene>
<dbReference type="SUPFAM" id="SSF53850">
    <property type="entry name" value="Periplasmic binding protein-like II"/>
    <property type="match status" value="1"/>
</dbReference>
<evidence type="ECO:0000256" key="7">
    <source>
        <dbReference type="ARBA" id="ARBA00023170"/>
    </source>
</evidence>
<evidence type="ECO:0000259" key="13">
    <source>
        <dbReference type="SMART" id="SM00079"/>
    </source>
</evidence>
<dbReference type="SMART" id="SM00079">
    <property type="entry name" value="PBPe"/>
    <property type="match status" value="1"/>
</dbReference>
<sequence length="356" mass="38673">MITHRLCHLVAVCLTVICMATASHTQTADLEFVTVERPPFAMSGNDAPSGFAIDLMTAIAAEMGQTISFEVADSFPEMLQLVETAQVDGAIANISITRDRESRMDFSQPIYHGGLRILVPRQQGGVSIWSTLFSLDLALAILAAFALLLGGGMLMWLFERDKQPYFEGSAREAMFPSFWWALNLVVNGGFEERMPRSAFGRLFGTFLVISSLFIVSVFVAHITASLTVSAISGSIHSVSDLDGKRVGTTEGSTAAIFLEDRNMAFSGYDSLDALLGDFENGELDAVIFDGPILAHYAQNEGAQYGEVLDSVFRPESYGIALPTGTPLREDINVALLRLIETGAYSDLSEKWFGGTH</sequence>
<dbReference type="Gene3D" id="1.10.287.70">
    <property type="match status" value="1"/>
</dbReference>
<comment type="subcellular location">
    <subcellularLocation>
        <location evidence="1">Membrane</location>
        <topology evidence="1">Multi-pass membrane protein</topology>
    </subcellularLocation>
</comment>
<keyword evidence="3 10" id="KW-0812">Transmembrane</keyword>
<organism evidence="14 15">
    <name type="scientific">Aliiroseovarius halocynthiae</name>
    <dbReference type="NCBI Taxonomy" id="985055"/>
    <lineage>
        <taxon>Bacteria</taxon>
        <taxon>Pseudomonadati</taxon>
        <taxon>Pseudomonadota</taxon>
        <taxon>Alphaproteobacteria</taxon>
        <taxon>Rhodobacterales</taxon>
        <taxon>Paracoccaceae</taxon>
        <taxon>Aliiroseovarius</taxon>
    </lineage>
</organism>
<keyword evidence="5" id="KW-0406">Ion transport</keyword>
<dbReference type="InterPro" id="IPR001638">
    <property type="entry name" value="Solute-binding_3/MltF_N"/>
</dbReference>
<evidence type="ECO:0000256" key="3">
    <source>
        <dbReference type="ARBA" id="ARBA00022692"/>
    </source>
</evidence>
<feature type="chain" id="PRO_5022176078" evidence="11">
    <location>
        <begin position="23"/>
        <end position="356"/>
    </location>
</feature>
<dbReference type="SMART" id="SM00062">
    <property type="entry name" value="PBPb"/>
    <property type="match status" value="1"/>
</dbReference>